<feature type="region of interest" description="Disordered" evidence="1">
    <location>
        <begin position="34"/>
        <end position="70"/>
    </location>
</feature>
<evidence type="ECO:0000313" key="2">
    <source>
        <dbReference type="EMBL" id="SMH72420.1"/>
    </source>
</evidence>
<gene>
    <name evidence="2" type="ORF">NCS_30260</name>
</gene>
<dbReference type="RefSeq" id="WP_157928187.1">
    <property type="nucleotide sequence ID" value="NZ_LT841358.1"/>
</dbReference>
<accession>A0A2H1FI20</accession>
<dbReference type="EMBL" id="LT841358">
    <property type="protein sequence ID" value="SMH72420.1"/>
    <property type="molecule type" value="Genomic_DNA"/>
</dbReference>
<feature type="compositionally biased region" description="Basic and acidic residues" evidence="1">
    <location>
        <begin position="54"/>
        <end position="70"/>
    </location>
</feature>
<sequence>MTNKKTLLAIPLMAIAVIAIGFGMTSNVFAQSTTPAAVDQPDTPNVVDAADNNVDNHSDGEQNDQTELKK</sequence>
<reference evidence="3" key="1">
    <citation type="submission" date="2017-03" db="EMBL/GenBank/DDBJ databases">
        <authorList>
            <person name="Herbold C."/>
        </authorList>
    </citation>
    <scope>NUCLEOTIDE SEQUENCE [LARGE SCALE GENOMIC DNA]</scope>
</reference>
<dbReference type="Proteomes" id="UP000230607">
    <property type="component" value="Chromosome 1"/>
</dbReference>
<protein>
    <submittedName>
        <fullName evidence="2">Uncharacterized protein</fullName>
    </submittedName>
</protein>
<evidence type="ECO:0000256" key="1">
    <source>
        <dbReference type="SAM" id="MobiDB-lite"/>
    </source>
</evidence>
<name>A0A2H1FI20_9ARCH</name>
<organism evidence="2 3">
    <name type="scientific">Candidatus Nitrosotalea okcheonensis</name>
    <dbReference type="NCBI Taxonomy" id="1903276"/>
    <lineage>
        <taxon>Archaea</taxon>
        <taxon>Nitrososphaerota</taxon>
        <taxon>Nitrososphaeria</taxon>
        <taxon>Nitrosotaleales</taxon>
        <taxon>Nitrosotaleaceae</taxon>
        <taxon>Nitrosotalea</taxon>
    </lineage>
</organism>
<evidence type="ECO:0000313" key="3">
    <source>
        <dbReference type="Proteomes" id="UP000230607"/>
    </source>
</evidence>
<proteinExistence type="predicted"/>
<dbReference type="AlphaFoldDB" id="A0A2H1FI20"/>
<keyword evidence="3" id="KW-1185">Reference proteome</keyword>